<gene>
    <name evidence="2" type="ORF">MELLADRAFT_91883</name>
</gene>
<dbReference type="HOGENOM" id="CLU_1421706_0_0_1"/>
<reference evidence="3" key="1">
    <citation type="journal article" date="2011" name="Proc. Natl. Acad. Sci. U.S.A.">
        <title>Obligate biotrophy features unraveled by the genomic analysis of rust fungi.</title>
        <authorList>
            <person name="Duplessis S."/>
            <person name="Cuomo C.A."/>
            <person name="Lin Y.-C."/>
            <person name="Aerts A."/>
            <person name="Tisserant E."/>
            <person name="Veneault-Fourrey C."/>
            <person name="Joly D.L."/>
            <person name="Hacquard S."/>
            <person name="Amselem J."/>
            <person name="Cantarel B.L."/>
            <person name="Chiu R."/>
            <person name="Coutinho P.M."/>
            <person name="Feau N."/>
            <person name="Field M."/>
            <person name="Frey P."/>
            <person name="Gelhaye E."/>
            <person name="Goldberg J."/>
            <person name="Grabherr M.G."/>
            <person name="Kodira C.D."/>
            <person name="Kohler A."/>
            <person name="Kuees U."/>
            <person name="Lindquist E.A."/>
            <person name="Lucas S.M."/>
            <person name="Mago R."/>
            <person name="Mauceli E."/>
            <person name="Morin E."/>
            <person name="Murat C."/>
            <person name="Pangilinan J.L."/>
            <person name="Park R."/>
            <person name="Pearson M."/>
            <person name="Quesneville H."/>
            <person name="Rouhier N."/>
            <person name="Sakthikumar S."/>
            <person name="Salamov A.A."/>
            <person name="Schmutz J."/>
            <person name="Selles B."/>
            <person name="Shapiro H."/>
            <person name="Tanguay P."/>
            <person name="Tuskan G.A."/>
            <person name="Henrissat B."/>
            <person name="Van de Peer Y."/>
            <person name="Rouze P."/>
            <person name="Ellis J.G."/>
            <person name="Dodds P.N."/>
            <person name="Schein J.E."/>
            <person name="Zhong S."/>
            <person name="Hamelin R.C."/>
            <person name="Grigoriev I.V."/>
            <person name="Szabo L.J."/>
            <person name="Martin F."/>
        </authorList>
    </citation>
    <scope>NUCLEOTIDE SEQUENCE [LARGE SCALE GENOMIC DNA]</scope>
    <source>
        <strain evidence="3">98AG31 / pathotype 3-4-7</strain>
    </source>
</reference>
<feature type="region of interest" description="Disordered" evidence="1">
    <location>
        <begin position="172"/>
        <end position="191"/>
    </location>
</feature>
<sequence length="191" mass="21636">MKLLLRFHQLQVIKSFNQNNEATIETLSINQDHHQNNLNGNWTMNLIQRRNQLTKSNDNLRCQSPSISISEESNAPSYFIGDESKFNKLRVPSNSNLRRCHSNSALSCAATIASESAISSQQIIDHPSNPNDQNQLTPNITSLIEHKTFLWEMMSRNQAFGNDQFDVKSFESDLGAGESSESIYWKSRSSS</sequence>
<dbReference type="AlphaFoldDB" id="F4S0Q2"/>
<name>F4S0Q2_MELLP</name>
<keyword evidence="3" id="KW-1185">Reference proteome</keyword>
<evidence type="ECO:0000256" key="1">
    <source>
        <dbReference type="SAM" id="MobiDB-lite"/>
    </source>
</evidence>
<evidence type="ECO:0000313" key="3">
    <source>
        <dbReference type="Proteomes" id="UP000001072"/>
    </source>
</evidence>
<dbReference type="RefSeq" id="XP_007414924.1">
    <property type="nucleotide sequence ID" value="XM_007414862.1"/>
</dbReference>
<proteinExistence type="predicted"/>
<evidence type="ECO:0000313" key="2">
    <source>
        <dbReference type="EMBL" id="EGG01824.1"/>
    </source>
</evidence>
<protein>
    <submittedName>
        <fullName evidence="2">Uncharacterized protein</fullName>
    </submittedName>
</protein>
<organism evidence="3">
    <name type="scientific">Melampsora larici-populina (strain 98AG31 / pathotype 3-4-7)</name>
    <name type="common">Poplar leaf rust fungus</name>
    <dbReference type="NCBI Taxonomy" id="747676"/>
    <lineage>
        <taxon>Eukaryota</taxon>
        <taxon>Fungi</taxon>
        <taxon>Dikarya</taxon>
        <taxon>Basidiomycota</taxon>
        <taxon>Pucciniomycotina</taxon>
        <taxon>Pucciniomycetes</taxon>
        <taxon>Pucciniales</taxon>
        <taxon>Melampsoraceae</taxon>
        <taxon>Melampsora</taxon>
    </lineage>
</organism>
<dbReference type="EMBL" id="GL883135">
    <property type="protein sequence ID" value="EGG01824.1"/>
    <property type="molecule type" value="Genomic_DNA"/>
</dbReference>
<dbReference type="OrthoDB" id="10616649at2759"/>
<dbReference type="InParanoid" id="F4S0Q2"/>
<feature type="compositionally biased region" description="Polar residues" evidence="1">
    <location>
        <begin position="179"/>
        <end position="191"/>
    </location>
</feature>
<dbReference type="Proteomes" id="UP000001072">
    <property type="component" value="Unassembled WGS sequence"/>
</dbReference>
<dbReference type="GeneID" id="18936047"/>
<accession>F4S0Q2</accession>
<dbReference type="VEuPathDB" id="FungiDB:MELLADRAFT_91883"/>
<dbReference type="KEGG" id="mlr:MELLADRAFT_91883"/>